<evidence type="ECO:0000313" key="11">
    <source>
        <dbReference type="Proteomes" id="UP000260665"/>
    </source>
</evidence>
<keyword evidence="2" id="KW-1003">Cell membrane</keyword>
<feature type="domain" description="Integral membrane protein YccS N-terminal" evidence="8">
    <location>
        <begin position="87"/>
        <end position="308"/>
    </location>
</feature>
<feature type="transmembrane region" description="Helical" evidence="7">
    <location>
        <begin position="42"/>
        <end position="60"/>
    </location>
</feature>
<dbReference type="GO" id="GO:0005886">
    <property type="term" value="C:plasma membrane"/>
    <property type="evidence" value="ECO:0007669"/>
    <property type="project" value="UniProtKB-SubCell"/>
</dbReference>
<accession>A0A3E1R7K7</accession>
<organism evidence="10 11">
    <name type="scientific">Rhodoferax lacus</name>
    <dbReference type="NCBI Taxonomy" id="2184758"/>
    <lineage>
        <taxon>Bacteria</taxon>
        <taxon>Pseudomonadati</taxon>
        <taxon>Pseudomonadota</taxon>
        <taxon>Betaproteobacteria</taxon>
        <taxon>Burkholderiales</taxon>
        <taxon>Comamonadaceae</taxon>
        <taxon>Rhodoferax</taxon>
    </lineage>
</organism>
<protein>
    <submittedName>
        <fullName evidence="10">FUSC family protein</fullName>
    </submittedName>
</protein>
<dbReference type="Pfam" id="PF12805">
    <property type="entry name" value="FUSC-like"/>
    <property type="match status" value="1"/>
</dbReference>
<keyword evidence="3 7" id="KW-0812">Transmembrane</keyword>
<dbReference type="Pfam" id="PF13515">
    <property type="entry name" value="FUSC_2"/>
    <property type="match status" value="1"/>
</dbReference>
<feature type="transmembrane region" description="Helical" evidence="7">
    <location>
        <begin position="450"/>
        <end position="477"/>
    </location>
</feature>
<dbReference type="OrthoDB" id="8670769at2"/>
<feature type="domain" description="Integral membrane bound transporter" evidence="9">
    <location>
        <begin position="407"/>
        <end position="536"/>
    </location>
</feature>
<evidence type="ECO:0000256" key="7">
    <source>
        <dbReference type="SAM" id="Phobius"/>
    </source>
</evidence>
<feature type="transmembrane region" description="Helical" evidence="7">
    <location>
        <begin position="123"/>
        <end position="145"/>
    </location>
</feature>
<feature type="transmembrane region" description="Helical" evidence="7">
    <location>
        <begin position="72"/>
        <end position="91"/>
    </location>
</feature>
<keyword evidence="11" id="KW-1185">Reference proteome</keyword>
<dbReference type="RefSeq" id="WP_117179788.1">
    <property type="nucleotide sequence ID" value="NZ_QFZK01000018.1"/>
</dbReference>
<keyword evidence="5 7" id="KW-0472">Membrane</keyword>
<proteinExistence type="inferred from homology"/>
<feature type="transmembrane region" description="Helical" evidence="7">
    <location>
        <begin position="483"/>
        <end position="505"/>
    </location>
</feature>
<feature type="transmembrane region" description="Helical" evidence="7">
    <location>
        <begin position="97"/>
        <end position="116"/>
    </location>
</feature>
<name>A0A3E1R7K7_9BURK</name>
<evidence type="ECO:0000259" key="9">
    <source>
        <dbReference type="Pfam" id="PF13515"/>
    </source>
</evidence>
<evidence type="ECO:0000256" key="1">
    <source>
        <dbReference type="ARBA" id="ARBA00004651"/>
    </source>
</evidence>
<sequence>MQAPHSLHQRSKDLLRILLSYYVTNGMSAALGLFLISGVVHILLGATAAGAASIGVIVCIPPDQAAPKKGKFWHLLPAALLGVPLFLAVQLLHARPLALGLLLVPATFLAFLAGAWGKRGLPIVVSVMFAMVFSMAVPPQAGVAGAVDSSLYFGLGAGLYVLYSTCANIVLNGRYRSQMLADTLMALARLMRTQAEQFVLNASADKRDKAPLIGVLLRQQAVLTEQLQAARDLLLESPNSARRQQLAAMLMVVLEMRDHLMACELDLDTLHASAGNYQAMQGMSDILVSLSVDVERVADALLLGHLPAALRNCRPQLAALSWDPRVGGHEPANAMLARGLANRVGNLSDEAVRIAALARGEAQPDIDLIRTNWQMFVSTTDWSWRPFVSVWRWDAPPLRHAVRATLAIGFAYALGLAMPWGSHDYWIVLTIVVVLRGSLAQTLERRNSRVAGTVIGCVLAGLILASHAPPLVLLLVLTLAQAVAHALALRVYLVTAVAATVLGLVQAHMVNAGASPVFAELERVADTLLGVSIAWAFSYVLPSWERHQIAALVARALAAQARYAQLSLTLGQVQRMENAPELAWRLARRECYDSLSALVNATQRALVEPRAEQPPLEASGRILARSYQLLAQLTSVKTMLMLRRERLQLERIAQPLLQTAQTLEEALQPGVALTTQAPADYALANELEQLSDPFESDLTPWMLRRLGLLTGIARQLQQDANAFGSKVAAP</sequence>
<evidence type="ECO:0000256" key="4">
    <source>
        <dbReference type="ARBA" id="ARBA00022989"/>
    </source>
</evidence>
<feature type="transmembrane region" description="Helical" evidence="7">
    <location>
        <begin position="14"/>
        <end position="36"/>
    </location>
</feature>
<feature type="transmembrane region" description="Helical" evidence="7">
    <location>
        <begin position="151"/>
        <end position="171"/>
    </location>
</feature>
<keyword evidence="4 7" id="KW-1133">Transmembrane helix</keyword>
<dbReference type="PANTHER" id="PTHR30509:SF9">
    <property type="entry name" value="MULTIDRUG RESISTANCE PROTEIN MDTO"/>
    <property type="match status" value="1"/>
</dbReference>
<dbReference type="InterPro" id="IPR049453">
    <property type="entry name" value="Memb_transporter_dom"/>
</dbReference>
<evidence type="ECO:0000313" key="10">
    <source>
        <dbReference type="EMBL" id="RFO95349.1"/>
    </source>
</evidence>
<dbReference type="EMBL" id="QFZK01000018">
    <property type="protein sequence ID" value="RFO95349.1"/>
    <property type="molecule type" value="Genomic_DNA"/>
</dbReference>
<reference evidence="10 11" key="1">
    <citation type="submission" date="2018-05" db="EMBL/GenBank/DDBJ databases">
        <title>Rhodoferax soyangensis sp.nov., isolated from an oligotrophic freshwater lake.</title>
        <authorList>
            <person name="Park M."/>
        </authorList>
    </citation>
    <scope>NUCLEOTIDE SEQUENCE [LARGE SCALE GENOMIC DNA]</scope>
    <source>
        <strain evidence="10 11">IMCC26218</strain>
    </source>
</reference>
<comment type="similarity">
    <text evidence="6">Belongs to the YccS/YhfK family.</text>
</comment>
<evidence type="ECO:0000256" key="3">
    <source>
        <dbReference type="ARBA" id="ARBA00022692"/>
    </source>
</evidence>
<evidence type="ECO:0000256" key="6">
    <source>
        <dbReference type="ARBA" id="ARBA00043993"/>
    </source>
</evidence>
<evidence type="ECO:0000256" key="2">
    <source>
        <dbReference type="ARBA" id="ARBA00022475"/>
    </source>
</evidence>
<dbReference type="Proteomes" id="UP000260665">
    <property type="component" value="Unassembled WGS sequence"/>
</dbReference>
<gene>
    <name evidence="10" type="ORF">DIC66_18995</name>
</gene>
<dbReference type="PANTHER" id="PTHR30509">
    <property type="entry name" value="P-HYDROXYBENZOIC ACID EFFLUX PUMP SUBUNIT-RELATED"/>
    <property type="match status" value="1"/>
</dbReference>
<dbReference type="InterPro" id="IPR032692">
    <property type="entry name" value="YccS_N"/>
</dbReference>
<dbReference type="AlphaFoldDB" id="A0A3E1R7K7"/>
<evidence type="ECO:0000259" key="8">
    <source>
        <dbReference type="Pfam" id="PF12805"/>
    </source>
</evidence>
<comment type="subcellular location">
    <subcellularLocation>
        <location evidence="1">Cell membrane</location>
        <topology evidence="1">Multi-pass membrane protein</topology>
    </subcellularLocation>
</comment>
<comment type="caution">
    <text evidence="10">The sequence shown here is derived from an EMBL/GenBank/DDBJ whole genome shotgun (WGS) entry which is preliminary data.</text>
</comment>
<evidence type="ECO:0000256" key="5">
    <source>
        <dbReference type="ARBA" id="ARBA00023136"/>
    </source>
</evidence>